<evidence type="ECO:0000256" key="1">
    <source>
        <dbReference type="ARBA" id="ARBA00007097"/>
    </source>
</evidence>
<keyword evidence="2" id="KW-0004">4Fe-4S</keyword>
<evidence type="ECO:0000256" key="4">
    <source>
        <dbReference type="ARBA" id="ARBA00023002"/>
    </source>
</evidence>
<dbReference type="InterPro" id="IPR051460">
    <property type="entry name" value="HdrC_iron-sulfur_subunit"/>
</dbReference>
<gene>
    <name evidence="7" type="ordered locus">Aboo_0975</name>
</gene>
<dbReference type="InterPro" id="IPR009051">
    <property type="entry name" value="Helical_ferredxn"/>
</dbReference>
<organism evidence="7 8">
    <name type="scientific">Aciduliprofundum boonei (strain DSM 19572 / T469)</name>
    <dbReference type="NCBI Taxonomy" id="439481"/>
    <lineage>
        <taxon>Archaea</taxon>
        <taxon>Methanobacteriati</taxon>
        <taxon>Thermoplasmatota</taxon>
        <taxon>DHVE2 group</taxon>
        <taxon>Candidatus Aciduliprofundum</taxon>
    </lineage>
</organism>
<keyword evidence="6" id="KW-0411">Iron-sulfur</keyword>
<dbReference type="GeneID" id="8827932"/>
<dbReference type="STRING" id="439481.Aboo_0975"/>
<dbReference type="RefSeq" id="WP_008084288.1">
    <property type="nucleotide sequence ID" value="NC_013926.1"/>
</dbReference>
<dbReference type="Proteomes" id="UP000001400">
    <property type="component" value="Chromosome"/>
</dbReference>
<keyword evidence="3" id="KW-0479">Metal-binding</keyword>
<comment type="similarity">
    <text evidence="1">Belongs to the HdrC family.</text>
</comment>
<dbReference type="OrthoDB" id="144910at2157"/>
<dbReference type="Pfam" id="PF13183">
    <property type="entry name" value="Fer4_8"/>
    <property type="match status" value="1"/>
</dbReference>
<dbReference type="PANTHER" id="PTHR43255:SF1">
    <property type="entry name" value="IRON-SULFUR-BINDING OXIDOREDUCTASE FADF-RELATED"/>
    <property type="match status" value="1"/>
</dbReference>
<sequence length="133" mass="15213">MKYTIKEDPHKNELVQKVMEISGENIFSCYQCGRCSSGCPMAEFMDVLPNQVFMFLQEGDVDTLLNAKTPWICAACFTCTVRCPVGLDLAAVMEAIRELQLRKNYDYVDPYKVEDREELPPIALVSNFRKFTP</sequence>
<dbReference type="Gene3D" id="1.10.1060.10">
    <property type="entry name" value="Alpha-helical ferredoxin"/>
    <property type="match status" value="1"/>
</dbReference>
<evidence type="ECO:0000256" key="6">
    <source>
        <dbReference type="ARBA" id="ARBA00023014"/>
    </source>
</evidence>
<proteinExistence type="inferred from homology"/>
<dbReference type="SUPFAM" id="SSF46548">
    <property type="entry name" value="alpha-helical ferredoxin"/>
    <property type="match status" value="1"/>
</dbReference>
<evidence type="ECO:0000313" key="8">
    <source>
        <dbReference type="Proteomes" id="UP000001400"/>
    </source>
</evidence>
<evidence type="ECO:0000256" key="5">
    <source>
        <dbReference type="ARBA" id="ARBA00023004"/>
    </source>
</evidence>
<dbReference type="eggNOG" id="arCOG00964">
    <property type="taxonomic scope" value="Archaea"/>
</dbReference>
<name>B5ID70_ACIB4</name>
<dbReference type="GO" id="GO:0005886">
    <property type="term" value="C:plasma membrane"/>
    <property type="evidence" value="ECO:0007669"/>
    <property type="project" value="TreeGrafter"/>
</dbReference>
<dbReference type="GO" id="GO:0046872">
    <property type="term" value="F:metal ion binding"/>
    <property type="evidence" value="ECO:0007669"/>
    <property type="project" value="UniProtKB-KW"/>
</dbReference>
<evidence type="ECO:0000256" key="3">
    <source>
        <dbReference type="ARBA" id="ARBA00022723"/>
    </source>
</evidence>
<protein>
    <submittedName>
        <fullName evidence="7">Heterodisulfide reductase subunit C-like protein</fullName>
    </submittedName>
</protein>
<dbReference type="PROSITE" id="PS00198">
    <property type="entry name" value="4FE4S_FER_1"/>
    <property type="match status" value="1"/>
</dbReference>
<reference evidence="7" key="1">
    <citation type="submission" date="2010-02" db="EMBL/GenBank/DDBJ databases">
        <title>Complete sequence of Aciduliprofundum boonei T469.</title>
        <authorList>
            <consortium name="US DOE Joint Genome Institute"/>
            <person name="Lucas S."/>
            <person name="Copeland A."/>
            <person name="Lapidus A."/>
            <person name="Cheng J.-F."/>
            <person name="Bruce D."/>
            <person name="Goodwin L."/>
            <person name="Pitluck S."/>
            <person name="Saunders E."/>
            <person name="Detter J.C."/>
            <person name="Han C."/>
            <person name="Tapia R."/>
            <person name="Land M."/>
            <person name="Hauser L."/>
            <person name="Kyrpides N."/>
            <person name="Mikhailova N."/>
            <person name="Flores G."/>
            <person name="Reysenbach A.-L."/>
            <person name="Woyke T."/>
        </authorList>
    </citation>
    <scope>NUCLEOTIDE SEQUENCE</scope>
    <source>
        <strain evidence="7">T469</strain>
    </source>
</reference>
<evidence type="ECO:0000256" key="2">
    <source>
        <dbReference type="ARBA" id="ARBA00022485"/>
    </source>
</evidence>
<dbReference type="PROSITE" id="PS51379">
    <property type="entry name" value="4FE4S_FER_2"/>
    <property type="match status" value="1"/>
</dbReference>
<keyword evidence="8" id="KW-1185">Reference proteome</keyword>
<evidence type="ECO:0000313" key="7">
    <source>
        <dbReference type="EMBL" id="ADD08784.1"/>
    </source>
</evidence>
<dbReference type="AlphaFoldDB" id="B5ID70"/>
<keyword evidence="5" id="KW-0408">Iron</keyword>
<dbReference type="GO" id="GO:0051539">
    <property type="term" value="F:4 iron, 4 sulfur cluster binding"/>
    <property type="evidence" value="ECO:0007669"/>
    <property type="project" value="UniProtKB-KW"/>
</dbReference>
<dbReference type="EMBL" id="CP001941">
    <property type="protein sequence ID" value="ADD08784.1"/>
    <property type="molecule type" value="Genomic_DNA"/>
</dbReference>
<dbReference type="InterPro" id="IPR017896">
    <property type="entry name" value="4Fe4S_Fe-S-bd"/>
</dbReference>
<dbReference type="PANTHER" id="PTHR43255">
    <property type="entry name" value="IRON-SULFUR-BINDING OXIDOREDUCTASE FADF-RELATED-RELATED"/>
    <property type="match status" value="1"/>
</dbReference>
<dbReference type="HOGENOM" id="CLU_1903310_0_0_2"/>
<dbReference type="KEGG" id="abi:Aboo_0975"/>
<accession>B5ID70</accession>
<keyword evidence="4" id="KW-0560">Oxidoreductase</keyword>
<dbReference type="InterPro" id="IPR017900">
    <property type="entry name" value="4Fe4S_Fe_S_CS"/>
</dbReference>
<dbReference type="GO" id="GO:0016491">
    <property type="term" value="F:oxidoreductase activity"/>
    <property type="evidence" value="ECO:0007669"/>
    <property type="project" value="UniProtKB-KW"/>
</dbReference>